<dbReference type="RefSeq" id="WP_397092675.1">
    <property type="nucleotide sequence ID" value="NZ_JBIRYO010000007.1"/>
</dbReference>
<dbReference type="EMBL" id="JBIRYO010000007">
    <property type="protein sequence ID" value="MFI2474391.1"/>
    <property type="molecule type" value="Genomic_DNA"/>
</dbReference>
<accession>A0ABW7WZZ1</accession>
<comment type="caution">
    <text evidence="2">The sequence shown here is derived from an EMBL/GenBank/DDBJ whole genome shotgun (WGS) entry which is preliminary data.</text>
</comment>
<keyword evidence="2" id="KW-0560">Oxidoreductase</keyword>
<dbReference type="Gene3D" id="3.30.9.10">
    <property type="entry name" value="D-Amino Acid Oxidase, subunit A, domain 2"/>
    <property type="match status" value="1"/>
</dbReference>
<dbReference type="PRINTS" id="PR00420">
    <property type="entry name" value="RNGMNOXGNASE"/>
</dbReference>
<evidence type="ECO:0000313" key="3">
    <source>
        <dbReference type="Proteomes" id="UP001611415"/>
    </source>
</evidence>
<gene>
    <name evidence="2" type="ORF">ACH49W_13535</name>
</gene>
<dbReference type="SUPFAM" id="SSF51905">
    <property type="entry name" value="FAD/NAD(P)-binding domain"/>
    <property type="match status" value="1"/>
</dbReference>
<dbReference type="Gene3D" id="3.50.50.60">
    <property type="entry name" value="FAD/NAD(P)-binding domain"/>
    <property type="match status" value="1"/>
</dbReference>
<dbReference type="PANTHER" id="PTHR46865">
    <property type="entry name" value="OXIDOREDUCTASE-RELATED"/>
    <property type="match status" value="1"/>
</dbReference>
<dbReference type="InterPro" id="IPR002938">
    <property type="entry name" value="FAD-bd"/>
</dbReference>
<evidence type="ECO:0000313" key="2">
    <source>
        <dbReference type="EMBL" id="MFI2474391.1"/>
    </source>
</evidence>
<protein>
    <submittedName>
        <fullName evidence="2">FAD-dependent monooxygenase</fullName>
    </submittedName>
</protein>
<dbReference type="InterPro" id="IPR051704">
    <property type="entry name" value="FAD_aromatic-hydroxylase"/>
</dbReference>
<feature type="domain" description="FAD-binding" evidence="1">
    <location>
        <begin position="5"/>
        <end position="316"/>
    </location>
</feature>
<organism evidence="2 3">
    <name type="scientific">Nocardia xishanensis</name>
    <dbReference type="NCBI Taxonomy" id="238964"/>
    <lineage>
        <taxon>Bacteria</taxon>
        <taxon>Bacillati</taxon>
        <taxon>Actinomycetota</taxon>
        <taxon>Actinomycetes</taxon>
        <taxon>Mycobacteriales</taxon>
        <taxon>Nocardiaceae</taxon>
        <taxon>Nocardia</taxon>
    </lineage>
</organism>
<name>A0ABW7WZZ1_9NOCA</name>
<sequence>MGKKALISGAGVGGATLAYWLARNGFDVTVVERAAGERSSGNPVDVKGPAIEVVEKMGIMPRLREVASPVDRMTFVDGAGRRVAGIPLRMFQDGAGEREVEVPRADLASILLEAGRDQVEFLWGDTITGLVQDAAGVDVTFAEARPARFDVVIGADGLHSTVRRLTFGPEHAFVRHTGMYVATLPIDAPFGDDTEVVIYNMPGRAVAVHPSKGHAIAAFMFRRGAVADYDHRDLDSHKRLVLDAFADGSWRLPELLDLVRAADDLYFDSISRVRLPRWSSGRIGLTGDAAAAVSLFGDGSTLAIAGAYRLAEELGRSPADIQAALRRYETGHRPMVDAKRQSFRFARAMLLPATRSGIALRNTTARLVPALAGLGRSRAA</sequence>
<proteinExistence type="predicted"/>
<keyword evidence="2" id="KW-0503">Monooxygenase</keyword>
<dbReference type="GO" id="GO:0004497">
    <property type="term" value="F:monooxygenase activity"/>
    <property type="evidence" value="ECO:0007669"/>
    <property type="project" value="UniProtKB-KW"/>
</dbReference>
<keyword evidence="3" id="KW-1185">Reference proteome</keyword>
<dbReference type="Proteomes" id="UP001611415">
    <property type="component" value="Unassembled WGS sequence"/>
</dbReference>
<dbReference type="InterPro" id="IPR036188">
    <property type="entry name" value="FAD/NAD-bd_sf"/>
</dbReference>
<evidence type="ECO:0000259" key="1">
    <source>
        <dbReference type="Pfam" id="PF01494"/>
    </source>
</evidence>
<dbReference type="Pfam" id="PF01494">
    <property type="entry name" value="FAD_binding_3"/>
    <property type="match status" value="1"/>
</dbReference>
<dbReference type="PANTHER" id="PTHR46865:SF2">
    <property type="entry name" value="MONOOXYGENASE"/>
    <property type="match status" value="1"/>
</dbReference>
<reference evidence="2 3" key="1">
    <citation type="submission" date="2024-10" db="EMBL/GenBank/DDBJ databases">
        <title>The Natural Products Discovery Center: Release of the First 8490 Sequenced Strains for Exploring Actinobacteria Biosynthetic Diversity.</title>
        <authorList>
            <person name="Kalkreuter E."/>
            <person name="Kautsar S.A."/>
            <person name="Yang D."/>
            <person name="Bader C.D."/>
            <person name="Teijaro C.N."/>
            <person name="Fluegel L."/>
            <person name="Davis C.M."/>
            <person name="Simpson J.R."/>
            <person name="Lauterbach L."/>
            <person name="Steele A.D."/>
            <person name="Gui C."/>
            <person name="Meng S."/>
            <person name="Li G."/>
            <person name="Viehrig K."/>
            <person name="Ye F."/>
            <person name="Su P."/>
            <person name="Kiefer A.F."/>
            <person name="Nichols A."/>
            <person name="Cepeda A.J."/>
            <person name="Yan W."/>
            <person name="Fan B."/>
            <person name="Jiang Y."/>
            <person name="Adhikari A."/>
            <person name="Zheng C.-J."/>
            <person name="Schuster L."/>
            <person name="Cowan T.M."/>
            <person name="Smanski M.J."/>
            <person name="Chevrette M.G."/>
            <person name="De Carvalho L.P.S."/>
            <person name="Shen B."/>
        </authorList>
    </citation>
    <scope>NUCLEOTIDE SEQUENCE [LARGE SCALE GENOMIC DNA]</scope>
    <source>
        <strain evidence="2 3">NPDC019275</strain>
    </source>
</reference>